<dbReference type="Proteomes" id="UP001302806">
    <property type="component" value="Chromosome"/>
</dbReference>
<feature type="chain" id="PRO_5046173673" evidence="1">
    <location>
        <begin position="23"/>
        <end position="78"/>
    </location>
</feature>
<proteinExistence type="predicted"/>
<dbReference type="EMBL" id="CP134537">
    <property type="protein sequence ID" value="WNH09220.1"/>
    <property type="molecule type" value="Genomic_DNA"/>
</dbReference>
<feature type="signal peptide" evidence="1">
    <location>
        <begin position="1"/>
        <end position="22"/>
    </location>
</feature>
<evidence type="ECO:0000313" key="2">
    <source>
        <dbReference type="EMBL" id="WNH09220.1"/>
    </source>
</evidence>
<reference evidence="2 3" key="1">
    <citation type="submission" date="2023-09" db="EMBL/GenBank/DDBJ databases">
        <title>Thalassobella suaedae gen. nov., sp. nov., a marine bacterium of the family Flavobacteriaceae isolated from a halophyte Suaeda japonica.</title>
        <authorList>
            <person name="Lee S.Y."/>
            <person name="Hwang C.Y."/>
        </authorList>
    </citation>
    <scope>NUCLEOTIDE SEQUENCE [LARGE SCALE GENOMIC DNA]</scope>
    <source>
        <strain evidence="2 3">HL-DH14</strain>
    </source>
</reference>
<organism evidence="2 3">
    <name type="scientific">Thalassobellus suaedae</name>
    <dbReference type="NCBI Taxonomy" id="3074124"/>
    <lineage>
        <taxon>Bacteria</taxon>
        <taxon>Pseudomonadati</taxon>
        <taxon>Bacteroidota</taxon>
        <taxon>Flavobacteriia</taxon>
        <taxon>Flavobacteriales</taxon>
        <taxon>Flavobacteriaceae</taxon>
        <taxon>Thalassobellus</taxon>
    </lineage>
</organism>
<accession>A0ABY9XTF9</accession>
<dbReference type="PROSITE" id="PS51257">
    <property type="entry name" value="PROKAR_LIPOPROTEIN"/>
    <property type="match status" value="1"/>
</dbReference>
<dbReference type="RefSeq" id="WP_415867243.1">
    <property type="nucleotide sequence ID" value="NZ_CP134537.1"/>
</dbReference>
<evidence type="ECO:0000256" key="1">
    <source>
        <dbReference type="SAM" id="SignalP"/>
    </source>
</evidence>
<gene>
    <name evidence="2" type="ORF">RHP51_00200</name>
</gene>
<name>A0ABY9XTF9_9FLAO</name>
<keyword evidence="1" id="KW-0732">Signal</keyword>
<evidence type="ECO:0000313" key="3">
    <source>
        <dbReference type="Proteomes" id="UP001302806"/>
    </source>
</evidence>
<protein>
    <submittedName>
        <fullName evidence="2">Uncharacterized protein</fullName>
    </submittedName>
</protein>
<sequence>MRKIYQSIVLTMILVLSIMACAQKVEKTADIVKEEGLTSNFKTITVTKDIPYREGESDSWKLDLVPCLQILGVSCAQH</sequence>